<proteinExistence type="predicted"/>
<name>A0ABW1IUS1_9BACL</name>
<evidence type="ECO:0000259" key="1">
    <source>
        <dbReference type="Pfam" id="PF22882"/>
    </source>
</evidence>
<sequence length="349" mass="39289">MKKRAKLKNPLVRRWQRRLRLNFNRGYNQGYDDGYTKGVYEGQQGVFDLGFDRGYNQGFDYGHEKGFITGMASTESYKAGYEKGWEMGAYEGGEQWIEKVLPQNMILPGISLEQIASAGVQQYQHAWLKLLEAREVAERFKQALDQKTPFSVVRLGDGELLTLAQDRVLSIEEIKRLGHFLPYAGIQIPDYHSRDQLLTSVLRANVVGIPDKRLPSFQPLAFKVFQAYAVPYRLMALTNSLINYQLYEHGLLHDIWRGRKVICIGNLASSLAKALSSHECQVTGMIDHVNGMKDAERVIVEAGGMDFDIALVSAGVAAVVICEQIAARYGKAALDFGHLADRLIQEKQD</sequence>
<keyword evidence="3" id="KW-1185">Reference proteome</keyword>
<comment type="caution">
    <text evidence="2">The sequence shown here is derived from an EMBL/GenBank/DDBJ whole genome shotgun (WGS) entry which is preliminary data.</text>
</comment>
<feature type="domain" description="GT-D fold-like" evidence="1">
    <location>
        <begin position="131"/>
        <end position="342"/>
    </location>
</feature>
<organism evidence="2 3">
    <name type="scientific">Marinicrinis lubricantis</name>
    <dbReference type="NCBI Taxonomy" id="2086470"/>
    <lineage>
        <taxon>Bacteria</taxon>
        <taxon>Bacillati</taxon>
        <taxon>Bacillota</taxon>
        <taxon>Bacilli</taxon>
        <taxon>Bacillales</taxon>
        <taxon>Paenibacillaceae</taxon>
    </lineage>
</organism>
<dbReference type="NCBIfam" id="NF040628">
    <property type="entry name" value="GT-D_rel"/>
    <property type="match status" value="1"/>
</dbReference>
<dbReference type="Pfam" id="PF22882">
    <property type="entry name" value="GT-D-like"/>
    <property type="match status" value="1"/>
</dbReference>
<evidence type="ECO:0000313" key="3">
    <source>
        <dbReference type="Proteomes" id="UP001596250"/>
    </source>
</evidence>
<dbReference type="InterPro" id="IPR049785">
    <property type="entry name" value="GT-D-like_firm"/>
</dbReference>
<protein>
    <submittedName>
        <fullName evidence="2">GT-D fold domain-containing glycosyltransferase</fullName>
    </submittedName>
</protein>
<accession>A0ABW1IUS1</accession>
<dbReference type="RefSeq" id="WP_379896219.1">
    <property type="nucleotide sequence ID" value="NZ_CBCSCT010000006.1"/>
</dbReference>
<dbReference type="Proteomes" id="UP001596250">
    <property type="component" value="Unassembled WGS sequence"/>
</dbReference>
<dbReference type="InterPro" id="IPR055171">
    <property type="entry name" value="GT-D-like"/>
</dbReference>
<reference evidence="3" key="1">
    <citation type="journal article" date="2019" name="Int. J. Syst. Evol. Microbiol.">
        <title>The Global Catalogue of Microorganisms (GCM) 10K type strain sequencing project: providing services to taxonomists for standard genome sequencing and annotation.</title>
        <authorList>
            <consortium name="The Broad Institute Genomics Platform"/>
            <consortium name="The Broad Institute Genome Sequencing Center for Infectious Disease"/>
            <person name="Wu L."/>
            <person name="Ma J."/>
        </authorList>
    </citation>
    <scope>NUCLEOTIDE SEQUENCE [LARGE SCALE GENOMIC DNA]</scope>
    <source>
        <strain evidence="3">CCM 8749</strain>
    </source>
</reference>
<dbReference type="EMBL" id="JBHSQV010000184">
    <property type="protein sequence ID" value="MFC5988736.1"/>
    <property type="molecule type" value="Genomic_DNA"/>
</dbReference>
<evidence type="ECO:0000313" key="2">
    <source>
        <dbReference type="EMBL" id="MFC5988736.1"/>
    </source>
</evidence>
<gene>
    <name evidence="2" type="ORF">ACFPXP_20220</name>
</gene>